<comment type="caution">
    <text evidence="1">The sequence shown here is derived from an EMBL/GenBank/DDBJ whole genome shotgun (WGS) entry which is preliminary data.</text>
</comment>
<protein>
    <submittedName>
        <fullName evidence="1">Uncharacterized protein</fullName>
    </submittedName>
</protein>
<gene>
    <name evidence="1" type="ORF">BV22DRAFT_1011165</name>
</gene>
<proteinExistence type="predicted"/>
<reference evidence="1" key="1">
    <citation type="journal article" date="2021" name="New Phytol.">
        <title>Evolutionary innovations through gain and loss of genes in the ectomycorrhizal Boletales.</title>
        <authorList>
            <person name="Wu G."/>
            <person name="Miyauchi S."/>
            <person name="Morin E."/>
            <person name="Kuo A."/>
            <person name="Drula E."/>
            <person name="Varga T."/>
            <person name="Kohler A."/>
            <person name="Feng B."/>
            <person name="Cao Y."/>
            <person name="Lipzen A."/>
            <person name="Daum C."/>
            <person name="Hundley H."/>
            <person name="Pangilinan J."/>
            <person name="Johnson J."/>
            <person name="Barry K."/>
            <person name="LaButti K."/>
            <person name="Ng V."/>
            <person name="Ahrendt S."/>
            <person name="Min B."/>
            <person name="Choi I.G."/>
            <person name="Park H."/>
            <person name="Plett J.M."/>
            <person name="Magnuson J."/>
            <person name="Spatafora J.W."/>
            <person name="Nagy L.G."/>
            <person name="Henrissat B."/>
            <person name="Grigoriev I.V."/>
            <person name="Yang Z.L."/>
            <person name="Xu J."/>
            <person name="Martin F.M."/>
        </authorList>
    </citation>
    <scope>NUCLEOTIDE SEQUENCE</scope>
    <source>
        <strain evidence="1">KUC20120723A-06</strain>
    </source>
</reference>
<organism evidence="1 2">
    <name type="scientific">Leucogyrophana mollusca</name>
    <dbReference type="NCBI Taxonomy" id="85980"/>
    <lineage>
        <taxon>Eukaryota</taxon>
        <taxon>Fungi</taxon>
        <taxon>Dikarya</taxon>
        <taxon>Basidiomycota</taxon>
        <taxon>Agaricomycotina</taxon>
        <taxon>Agaricomycetes</taxon>
        <taxon>Agaricomycetidae</taxon>
        <taxon>Boletales</taxon>
        <taxon>Boletales incertae sedis</taxon>
        <taxon>Leucogyrophana</taxon>
    </lineage>
</organism>
<dbReference type="Proteomes" id="UP000790709">
    <property type="component" value="Unassembled WGS sequence"/>
</dbReference>
<evidence type="ECO:0000313" key="2">
    <source>
        <dbReference type="Proteomes" id="UP000790709"/>
    </source>
</evidence>
<dbReference type="EMBL" id="MU266401">
    <property type="protein sequence ID" value="KAH7925502.1"/>
    <property type="molecule type" value="Genomic_DNA"/>
</dbReference>
<name>A0ACB8BKY4_9AGAM</name>
<accession>A0ACB8BKY4</accession>
<keyword evidence="2" id="KW-1185">Reference proteome</keyword>
<sequence>MAAERLRSPQHSSEDYLGAQKAPQGRDFTSINRLWDILRQKKERQMAKSPPKVKSLETPSVPNHPLAPVDPVPVPHKPVPQLKKRKSNVSFRESRDGRMVTATFDLPGIKKDQAHVSFRGNHLIVTWETVKITEKEERGRLVREREEKKFHRTIPLPEGTKFEEVRARMDGRYLTLTYPNMRSVRVEPRHTAARHVEPRYIEPQDVESSEVYEY</sequence>
<evidence type="ECO:0000313" key="1">
    <source>
        <dbReference type="EMBL" id="KAH7925502.1"/>
    </source>
</evidence>